<dbReference type="EMBL" id="CP045997">
    <property type="protein sequence ID" value="QHV94029.1"/>
    <property type="molecule type" value="Genomic_DNA"/>
</dbReference>
<evidence type="ECO:0000256" key="1">
    <source>
        <dbReference type="SAM" id="MobiDB-lite"/>
    </source>
</evidence>
<reference evidence="2 3" key="1">
    <citation type="submission" date="2019-11" db="EMBL/GenBank/DDBJ databases">
        <title>Spirosoma endbachense sp. nov., isolated from a natural salt meadow.</title>
        <authorList>
            <person name="Rojas J."/>
            <person name="Ambika Manirajan B."/>
            <person name="Ratering S."/>
            <person name="Suarez C."/>
            <person name="Geissler-Plaum R."/>
            <person name="Schnell S."/>
        </authorList>
    </citation>
    <scope>NUCLEOTIDE SEQUENCE [LARGE SCALE GENOMIC DNA]</scope>
    <source>
        <strain evidence="2 3">I-24</strain>
    </source>
</reference>
<feature type="compositionally biased region" description="Polar residues" evidence="1">
    <location>
        <begin position="1"/>
        <end position="24"/>
    </location>
</feature>
<keyword evidence="3" id="KW-1185">Reference proteome</keyword>
<sequence length="308" mass="33550">MAPSPNQSEFQTDTYLMAQSSTPPKSGLDTKQKKILGISAATLLLGGAAWAIKADTTEQPSEGNNPASPPTTSALPIDIDVAGKVTENMTFEQAYEAARHEVGMGGVFSWHGSWYNTFEKEEWSSLSLEQRQEFTEMVTQEHLPVKPYSAAVKVSETIPDQPPIEPTIIEGHLNGQRVMGLDFDRDGIIDTLVMEGEDGNTYRVVDATGDQGLDTLFRYDSLSGELTQVEKIDAPFVLSNDQFSQGLEESMSHGVVESILQTDAPANATPVDDPAEVESEPGSDHFMADANETDDTYINDGDVHEMDE</sequence>
<dbReference type="RefSeq" id="WP_162384450.1">
    <property type="nucleotide sequence ID" value="NZ_CP045997.1"/>
</dbReference>
<dbReference type="KEGG" id="senf:GJR95_02855"/>
<organism evidence="2 3">
    <name type="scientific">Spirosoma endbachense</name>
    <dbReference type="NCBI Taxonomy" id="2666025"/>
    <lineage>
        <taxon>Bacteria</taxon>
        <taxon>Pseudomonadati</taxon>
        <taxon>Bacteroidota</taxon>
        <taxon>Cytophagia</taxon>
        <taxon>Cytophagales</taxon>
        <taxon>Cytophagaceae</taxon>
        <taxon>Spirosoma</taxon>
    </lineage>
</organism>
<dbReference type="AlphaFoldDB" id="A0A6P1VR02"/>
<accession>A0A6P1VR02</accession>
<evidence type="ECO:0000313" key="3">
    <source>
        <dbReference type="Proteomes" id="UP000464577"/>
    </source>
</evidence>
<name>A0A6P1VR02_9BACT</name>
<proteinExistence type="predicted"/>
<evidence type="ECO:0000313" key="2">
    <source>
        <dbReference type="EMBL" id="QHV94029.1"/>
    </source>
</evidence>
<feature type="region of interest" description="Disordered" evidence="1">
    <location>
        <begin position="265"/>
        <end position="308"/>
    </location>
</feature>
<feature type="region of interest" description="Disordered" evidence="1">
    <location>
        <begin position="1"/>
        <end position="31"/>
    </location>
</feature>
<gene>
    <name evidence="2" type="ORF">GJR95_02855</name>
</gene>
<dbReference type="Proteomes" id="UP000464577">
    <property type="component" value="Chromosome"/>
</dbReference>
<protein>
    <submittedName>
        <fullName evidence="2">Uncharacterized protein</fullName>
    </submittedName>
</protein>